<dbReference type="Pfam" id="PF03063">
    <property type="entry name" value="Prismane"/>
    <property type="match status" value="1"/>
</dbReference>
<keyword evidence="4 9" id="KW-0479">Metal-binding</keyword>
<dbReference type="GO" id="GO:0006091">
    <property type="term" value="P:generation of precursor metabolites and energy"/>
    <property type="evidence" value="ECO:0007669"/>
    <property type="project" value="InterPro"/>
</dbReference>
<dbReference type="OrthoDB" id="5478720at2"/>
<keyword evidence="3 10" id="KW-0533">Nickel</keyword>
<dbReference type="InterPro" id="IPR016099">
    <property type="entry name" value="Prismane-like_a/b-sand"/>
</dbReference>
<proteinExistence type="predicted"/>
<keyword evidence="2 9" id="KW-0004">4Fe-4S</keyword>
<comment type="caution">
    <text evidence="11">The sequence shown here is derived from an EMBL/GenBank/DDBJ whole genome shotgun (WGS) entry which is preliminary data.</text>
</comment>
<feature type="binding site" evidence="10">
    <location>
        <position position="69"/>
    </location>
    <ligand>
        <name>[4Fe-4S] cluster</name>
        <dbReference type="ChEBI" id="CHEBI:49883"/>
        <label>2</label>
    </ligand>
</feature>
<evidence type="ECO:0000256" key="8">
    <source>
        <dbReference type="ARBA" id="ARBA00048733"/>
    </source>
</evidence>
<dbReference type="GO" id="GO:0042542">
    <property type="term" value="P:response to hydrogen peroxide"/>
    <property type="evidence" value="ECO:0007669"/>
    <property type="project" value="TreeGrafter"/>
</dbReference>
<keyword evidence="7 9" id="KW-0411">Iron-sulfur</keyword>
<evidence type="ECO:0000256" key="5">
    <source>
        <dbReference type="ARBA" id="ARBA00023002"/>
    </source>
</evidence>
<keyword evidence="5 9" id="KW-0560">Oxidoreductase</keyword>
<feature type="binding site" evidence="10">
    <location>
        <position position="448"/>
    </location>
    <ligand>
        <name>[Ni-4Fe-4S] cluster</name>
        <dbReference type="ChEBI" id="CHEBI:47739"/>
    </ligand>
</feature>
<dbReference type="InterPro" id="IPR016101">
    <property type="entry name" value="CO_DH_a-bundle"/>
</dbReference>
<dbReference type="Gene3D" id="1.20.1270.30">
    <property type="match status" value="1"/>
</dbReference>
<dbReference type="GO" id="GO:0043885">
    <property type="term" value="F:anaerobic carbon-monoxide dehydrogenase activity"/>
    <property type="evidence" value="ECO:0007669"/>
    <property type="project" value="UniProtKB-UniRule"/>
</dbReference>
<dbReference type="Gene3D" id="3.40.50.2030">
    <property type="match status" value="2"/>
</dbReference>
<feature type="binding site" evidence="10">
    <location>
        <position position="262"/>
    </location>
    <ligand>
        <name>[Ni-4Fe-4S] cluster</name>
        <dbReference type="ChEBI" id="CHEBI:47739"/>
    </ligand>
</feature>
<comment type="cofactor">
    <cofactor evidence="1">
        <name>[4Fe-4S] cluster</name>
        <dbReference type="ChEBI" id="CHEBI:49883"/>
    </cofactor>
</comment>
<dbReference type="InterPro" id="IPR004137">
    <property type="entry name" value="HCP/CODH"/>
</dbReference>
<dbReference type="AlphaFoldDB" id="A0A444JN56"/>
<dbReference type="PANTHER" id="PTHR30109">
    <property type="entry name" value="HYDROXYLAMINE REDUCTASE"/>
    <property type="match status" value="1"/>
</dbReference>
<keyword evidence="12" id="KW-1185">Reference proteome</keyword>
<dbReference type="EC" id="1.2.7.4" evidence="9"/>
<evidence type="ECO:0000313" key="12">
    <source>
        <dbReference type="Proteomes" id="UP000287563"/>
    </source>
</evidence>
<feature type="binding site" evidence="10">
    <location>
        <position position="528"/>
    </location>
    <ligand>
        <name>[Ni-4Fe-4S] cluster</name>
        <dbReference type="ChEBI" id="CHEBI:47739"/>
    </ligand>
</feature>
<feature type="binding site" evidence="10">
    <location>
        <position position="55"/>
    </location>
    <ligand>
        <name>[4Fe-4S] cluster</name>
        <dbReference type="ChEBI" id="CHEBI:49883"/>
        <label>2</label>
    </ligand>
</feature>
<organism evidence="11 12">
    <name type="scientific">Photobacterium chitinilyticum</name>
    <dbReference type="NCBI Taxonomy" id="2485123"/>
    <lineage>
        <taxon>Bacteria</taxon>
        <taxon>Pseudomonadati</taxon>
        <taxon>Pseudomonadota</taxon>
        <taxon>Gammaproteobacteria</taxon>
        <taxon>Vibrionales</taxon>
        <taxon>Vibrionaceae</taxon>
        <taxon>Photobacterium</taxon>
    </lineage>
</organism>
<dbReference type="GO" id="GO:0051539">
    <property type="term" value="F:4 iron, 4 sulfur cluster binding"/>
    <property type="evidence" value="ECO:0007669"/>
    <property type="project" value="UniProtKB-UniRule"/>
</dbReference>
<evidence type="ECO:0000313" key="11">
    <source>
        <dbReference type="EMBL" id="RWX54572.1"/>
    </source>
</evidence>
<reference evidence="11 12" key="1">
    <citation type="submission" date="2018-11" db="EMBL/GenBank/DDBJ databases">
        <title>Photobacterium sp. BEI247 sp. nov., a marine bacterium isolated from Yongle Blue Hole in the South China Sea.</title>
        <authorList>
            <person name="Wang X."/>
        </authorList>
    </citation>
    <scope>NUCLEOTIDE SEQUENCE [LARGE SCALE GENOMIC DNA]</scope>
    <source>
        <strain evidence="12">BEI247</strain>
    </source>
</reference>
<evidence type="ECO:0000256" key="4">
    <source>
        <dbReference type="ARBA" id="ARBA00022723"/>
    </source>
</evidence>
<feature type="binding site" evidence="10">
    <location>
        <position position="297"/>
    </location>
    <ligand>
        <name>[Ni-4Fe-4S] cluster</name>
        <dbReference type="ChEBI" id="CHEBI:47739"/>
    </ligand>
</feature>
<dbReference type="RefSeq" id="WP_128784842.1">
    <property type="nucleotide sequence ID" value="NZ_RJLM01000006.1"/>
</dbReference>
<dbReference type="NCBIfam" id="TIGR01702">
    <property type="entry name" value="CO_DH_cata"/>
    <property type="match status" value="1"/>
</dbReference>
<dbReference type="Proteomes" id="UP000287563">
    <property type="component" value="Unassembled WGS sequence"/>
</dbReference>
<feature type="binding site" evidence="10">
    <location>
        <position position="478"/>
    </location>
    <ligand>
        <name>[Ni-4Fe-4S] cluster</name>
        <dbReference type="ChEBI" id="CHEBI:47739"/>
    </ligand>
</feature>
<accession>A0A444JN56</accession>
<evidence type="ECO:0000256" key="10">
    <source>
        <dbReference type="PIRSR" id="PIRSR005023-1"/>
    </source>
</evidence>
<comment type="catalytic activity">
    <reaction evidence="8 9">
        <text>CO + 2 oxidized [2Fe-2S]-[ferredoxin] + H2O = 2 reduced [2Fe-2S]-[ferredoxin] + CO2 + 2 H(+)</text>
        <dbReference type="Rhea" id="RHEA:21040"/>
        <dbReference type="Rhea" id="RHEA-COMP:10000"/>
        <dbReference type="Rhea" id="RHEA-COMP:10001"/>
        <dbReference type="ChEBI" id="CHEBI:15377"/>
        <dbReference type="ChEBI" id="CHEBI:15378"/>
        <dbReference type="ChEBI" id="CHEBI:16526"/>
        <dbReference type="ChEBI" id="CHEBI:17245"/>
        <dbReference type="ChEBI" id="CHEBI:33737"/>
        <dbReference type="ChEBI" id="CHEBI:33738"/>
        <dbReference type="EC" id="1.2.7.4"/>
    </reaction>
</comment>
<dbReference type="PANTHER" id="PTHR30109:SF4">
    <property type="entry name" value="CARBON MONOXIDE DEHYDROGENASE"/>
    <property type="match status" value="1"/>
</dbReference>
<dbReference type="GO" id="GO:0004601">
    <property type="term" value="F:peroxidase activity"/>
    <property type="evidence" value="ECO:0007669"/>
    <property type="project" value="TreeGrafter"/>
</dbReference>
<feature type="binding site" evidence="10">
    <location>
        <position position="47"/>
    </location>
    <ligand>
        <name>[4Fe-4S] cluster</name>
        <dbReference type="ChEBI" id="CHEBI:49883"/>
        <label>2</label>
    </ligand>
</feature>
<dbReference type="PIRSF" id="PIRSF005023">
    <property type="entry name" value="CODH"/>
    <property type="match status" value="1"/>
</dbReference>
<sequence length="636" mass="67720">MSLRIKTSDPAVKALCKVADREDIATVFDRYQMQLPQCGFGSLGLCCRICYKGPCRVDPFGEGPQLGICGADRHTIVARNVTRMMAAGAAAHSEHGRHIALAMQKVGKGLLPAYRIRDEDKLYRIAELLDIDTLGKEMLEVAHDVATKTLEDFQNQDHHKGCHWISATLPDKRVDLLSRLGALPHNIDATVSQIMARTHIGCDAEPKNVFLGGIRGALADFNGMSLATELSDVMFGTPSPVVTEANIGVIDKDAVNIAVNGHNPLLSEVICDIARDMNDIAKGAGAEKGINIVGICCTGNEVMMRHGVPLATNYLSQEMAILTGALDAMVVDVQCIMPSLPQIGNCFHTEVITTMDENKMQGARHISFHEENAVETAREVIQCAINAYTRRDPNKVNIPNIKQTAVVGFSSEAIITALSKLDAVDPLKPLVDNIVNGNIQGVALFAGCNSTQTVQDESYQIIARTLAANNVLLLATGCGAGAFAKHGLMNQQATEQYAGDSLKAVLTQIGEAAGLNGPLPLVLHMGSCVDNSRAVTLATALANRLGVDLCDLPVVASAPEAMSEKAIAIASWGVAIGLPTHLGTIPQVTGSDVVTELMQEGAKDLFGGYFLVETDPKIAGNKLVEVIKGKRQGLGI</sequence>
<protein>
    <recommendedName>
        <fullName evidence="9">Carbon monoxide dehydrogenase</fullName>
        <ecNumber evidence="9">1.2.7.4</ecNumber>
    </recommendedName>
</protein>
<dbReference type="InterPro" id="IPR010047">
    <property type="entry name" value="CODH"/>
</dbReference>
<evidence type="ECO:0000256" key="9">
    <source>
        <dbReference type="PIRNR" id="PIRNR005023"/>
    </source>
</evidence>
<evidence type="ECO:0000256" key="1">
    <source>
        <dbReference type="ARBA" id="ARBA00001966"/>
    </source>
</evidence>
<keyword evidence="6 9" id="KW-0408">Iron</keyword>
<gene>
    <name evidence="11" type="primary">cooS</name>
    <name evidence="11" type="ORF">EDI28_15870</name>
</gene>
<evidence type="ECO:0000256" key="3">
    <source>
        <dbReference type="ARBA" id="ARBA00022596"/>
    </source>
</evidence>
<evidence type="ECO:0000256" key="7">
    <source>
        <dbReference type="ARBA" id="ARBA00023014"/>
    </source>
</evidence>
<dbReference type="SUPFAM" id="SSF56821">
    <property type="entry name" value="Prismane protein-like"/>
    <property type="match status" value="1"/>
</dbReference>
<evidence type="ECO:0000256" key="2">
    <source>
        <dbReference type="ARBA" id="ARBA00022485"/>
    </source>
</evidence>
<evidence type="ECO:0000256" key="6">
    <source>
        <dbReference type="ARBA" id="ARBA00023004"/>
    </source>
</evidence>
<feature type="binding site" evidence="10">
    <location>
        <position position="46"/>
    </location>
    <ligand>
        <name>[4Fe-4S] cluster</name>
        <dbReference type="ChEBI" id="CHEBI:49883"/>
        <label>1</label>
        <note>ligand shared between dimeric partners</note>
    </ligand>
</feature>
<feature type="binding site" evidence="10">
    <location>
        <position position="38"/>
    </location>
    <ligand>
        <name>[4Fe-4S] cluster</name>
        <dbReference type="ChEBI" id="CHEBI:49883"/>
        <label>1</label>
        <note>ligand shared between dimeric partners</note>
    </ligand>
</feature>
<dbReference type="GO" id="GO:0050418">
    <property type="term" value="F:hydroxylamine reductase activity"/>
    <property type="evidence" value="ECO:0007669"/>
    <property type="project" value="TreeGrafter"/>
</dbReference>
<dbReference type="GO" id="GO:0016151">
    <property type="term" value="F:nickel cation binding"/>
    <property type="evidence" value="ECO:0007669"/>
    <property type="project" value="InterPro"/>
</dbReference>
<dbReference type="CDD" id="cd01915">
    <property type="entry name" value="CODH"/>
    <property type="match status" value="1"/>
</dbReference>
<dbReference type="InterPro" id="IPR011254">
    <property type="entry name" value="Prismane-like_sf"/>
</dbReference>
<name>A0A444JN56_9GAMM</name>
<feature type="binding site" evidence="10">
    <location>
        <position position="50"/>
    </location>
    <ligand>
        <name>[4Fe-4S] cluster</name>
        <dbReference type="ChEBI" id="CHEBI:49883"/>
        <label>2</label>
    </ligand>
</feature>
<dbReference type="EMBL" id="RJLM01000006">
    <property type="protein sequence ID" value="RWX54572.1"/>
    <property type="molecule type" value="Genomic_DNA"/>
</dbReference>
<feature type="binding site" evidence="10">
    <location>
        <position position="335"/>
    </location>
    <ligand>
        <name>[Ni-4Fe-4S] cluster</name>
        <dbReference type="ChEBI" id="CHEBI:47739"/>
    </ligand>
</feature>